<evidence type="ECO:0000256" key="2">
    <source>
        <dbReference type="ARBA" id="ARBA00022475"/>
    </source>
</evidence>
<dbReference type="InterPro" id="IPR017871">
    <property type="entry name" value="ABC_transporter-like_CS"/>
</dbReference>
<dbReference type="GO" id="GO:0015418">
    <property type="term" value="F:ABC-type quaternary ammonium compound transporting activity"/>
    <property type="evidence" value="ECO:0007669"/>
    <property type="project" value="UniProtKB-EC"/>
</dbReference>
<keyword evidence="3" id="KW-0410">Iron transport</keyword>
<accession>A0A1G8XV79</accession>
<gene>
    <name evidence="11" type="ORF">SAMN05421874_104130</name>
</gene>
<proteinExistence type="predicted"/>
<dbReference type="FunFam" id="3.40.50.300:FF:000425">
    <property type="entry name" value="Probable ABC transporter, ATP-binding subunit"/>
    <property type="match status" value="1"/>
</dbReference>
<dbReference type="Gene3D" id="2.40.50.450">
    <property type="match status" value="1"/>
</dbReference>
<keyword evidence="1" id="KW-0813">Transport</keyword>
<evidence type="ECO:0000256" key="8">
    <source>
        <dbReference type="ARBA" id="ARBA00023136"/>
    </source>
</evidence>
<evidence type="ECO:0000256" key="1">
    <source>
        <dbReference type="ARBA" id="ARBA00022448"/>
    </source>
</evidence>
<feature type="domain" description="ABC transporter" evidence="10">
    <location>
        <begin position="4"/>
        <end position="236"/>
    </location>
</feature>
<dbReference type="GO" id="GO:0015408">
    <property type="term" value="F:ABC-type ferric iron transporter activity"/>
    <property type="evidence" value="ECO:0007669"/>
    <property type="project" value="InterPro"/>
</dbReference>
<dbReference type="PROSITE" id="PS50893">
    <property type="entry name" value="ABC_TRANSPORTER_2"/>
    <property type="match status" value="1"/>
</dbReference>
<organism evidence="11 12">
    <name type="scientific">Nonomuraea maritima</name>
    <dbReference type="NCBI Taxonomy" id="683260"/>
    <lineage>
        <taxon>Bacteria</taxon>
        <taxon>Bacillati</taxon>
        <taxon>Actinomycetota</taxon>
        <taxon>Actinomycetes</taxon>
        <taxon>Streptosporangiales</taxon>
        <taxon>Streptosporangiaceae</taxon>
        <taxon>Nonomuraea</taxon>
    </lineage>
</organism>
<keyword evidence="8" id="KW-0472">Membrane</keyword>
<evidence type="ECO:0000259" key="10">
    <source>
        <dbReference type="PROSITE" id="PS50893"/>
    </source>
</evidence>
<keyword evidence="2" id="KW-1003">Cell membrane</keyword>
<evidence type="ECO:0000256" key="6">
    <source>
        <dbReference type="ARBA" id="ARBA00023004"/>
    </source>
</evidence>
<dbReference type="EC" id="7.6.2.9" evidence="9"/>
<evidence type="ECO:0000313" key="11">
    <source>
        <dbReference type="EMBL" id="SDJ93795.1"/>
    </source>
</evidence>
<dbReference type="InterPro" id="IPR015853">
    <property type="entry name" value="ABC_transpr_FbpC"/>
</dbReference>
<evidence type="ECO:0000256" key="9">
    <source>
        <dbReference type="ARBA" id="ARBA00066388"/>
    </source>
</evidence>
<name>A0A1G8XV79_9ACTN</name>
<dbReference type="InterPro" id="IPR027417">
    <property type="entry name" value="P-loop_NTPase"/>
</dbReference>
<keyword evidence="6" id="KW-0408">Iron</keyword>
<dbReference type="RefSeq" id="WP_090761804.1">
    <property type="nucleotide sequence ID" value="NZ_FNFB01000004.1"/>
</dbReference>
<dbReference type="AlphaFoldDB" id="A0A1G8XV79"/>
<keyword evidence="7" id="KW-0406">Ion transport</keyword>
<protein>
    <recommendedName>
        <fullName evidence="9">ABC-type quaternary amine transporter</fullName>
        <ecNumber evidence="9">7.6.2.9</ecNumber>
    </recommendedName>
</protein>
<dbReference type="Pfam" id="PF08402">
    <property type="entry name" value="TOBE_2"/>
    <property type="match status" value="1"/>
</dbReference>
<dbReference type="EMBL" id="FNFB01000004">
    <property type="protein sequence ID" value="SDJ93795.1"/>
    <property type="molecule type" value="Genomic_DNA"/>
</dbReference>
<dbReference type="GO" id="GO:0005524">
    <property type="term" value="F:ATP binding"/>
    <property type="evidence" value="ECO:0007669"/>
    <property type="project" value="UniProtKB-KW"/>
</dbReference>
<evidence type="ECO:0000256" key="5">
    <source>
        <dbReference type="ARBA" id="ARBA00022840"/>
    </source>
</evidence>
<keyword evidence="5 11" id="KW-0067">ATP-binding</keyword>
<evidence type="ECO:0000256" key="3">
    <source>
        <dbReference type="ARBA" id="ARBA00022496"/>
    </source>
</evidence>
<reference evidence="11 12" key="1">
    <citation type="submission" date="2016-10" db="EMBL/GenBank/DDBJ databases">
        <authorList>
            <person name="de Groot N.N."/>
        </authorList>
    </citation>
    <scope>NUCLEOTIDE SEQUENCE [LARGE SCALE GENOMIC DNA]</scope>
    <source>
        <strain evidence="11 12">CGMCC 4.5681</strain>
    </source>
</reference>
<evidence type="ECO:0000313" key="12">
    <source>
        <dbReference type="Proteomes" id="UP000198683"/>
    </source>
</evidence>
<dbReference type="SUPFAM" id="SSF50331">
    <property type="entry name" value="MOP-like"/>
    <property type="match status" value="1"/>
</dbReference>
<dbReference type="GO" id="GO:0016887">
    <property type="term" value="F:ATP hydrolysis activity"/>
    <property type="evidence" value="ECO:0007669"/>
    <property type="project" value="InterPro"/>
</dbReference>
<dbReference type="PROSITE" id="PS00211">
    <property type="entry name" value="ABC_TRANSPORTER_1"/>
    <property type="match status" value="1"/>
</dbReference>
<dbReference type="STRING" id="683260.SAMN05421874_104130"/>
<dbReference type="OrthoDB" id="7838608at2"/>
<dbReference type="InterPro" id="IPR013611">
    <property type="entry name" value="Transp-assoc_OB_typ2"/>
</dbReference>
<dbReference type="Gene3D" id="3.40.50.300">
    <property type="entry name" value="P-loop containing nucleotide triphosphate hydrolases"/>
    <property type="match status" value="1"/>
</dbReference>
<dbReference type="CDD" id="cd03259">
    <property type="entry name" value="ABC_Carb_Solutes_like"/>
    <property type="match status" value="1"/>
</dbReference>
<keyword evidence="12" id="KW-1185">Reference proteome</keyword>
<dbReference type="InterPro" id="IPR003439">
    <property type="entry name" value="ABC_transporter-like_ATP-bd"/>
</dbReference>
<keyword evidence="4" id="KW-0547">Nucleotide-binding</keyword>
<dbReference type="InterPro" id="IPR008995">
    <property type="entry name" value="Mo/tungstate-bd_C_term_dom"/>
</dbReference>
<dbReference type="PANTHER" id="PTHR42781:SF4">
    <property type="entry name" value="SPERMIDINE_PUTRESCINE IMPORT ATP-BINDING PROTEIN POTA"/>
    <property type="match status" value="1"/>
</dbReference>
<dbReference type="InterPro" id="IPR003593">
    <property type="entry name" value="AAA+_ATPase"/>
</dbReference>
<evidence type="ECO:0000256" key="7">
    <source>
        <dbReference type="ARBA" id="ARBA00023065"/>
    </source>
</evidence>
<dbReference type="InterPro" id="IPR050093">
    <property type="entry name" value="ABC_SmlMolc_Importer"/>
</dbReference>
<dbReference type="SUPFAM" id="SSF52540">
    <property type="entry name" value="P-loop containing nucleoside triphosphate hydrolases"/>
    <property type="match status" value="1"/>
</dbReference>
<sequence length="349" mass="35861">MTALTIRGLTKRFGAVQALAGIDLDVPEQGITAILGPSGCGKTTLLRLIAGFASPDAGTIAFGASVVAGPGTAVPPQKRHIGYVPQEGALFPHLSVADNITFGLPRAMRRSGHRLAELLDLVELDHATARRHPHELSGGQQQRVALARALAPRPSIVLLDEPFSSLDASLRLSTGQAVAQALDAAGATGILVTHDQDEALSLAHQVAVMREGRLVQVGAPGTVYGTPADPDVARFVGAAILLPAVVDGERATCALGTLATRPGAVQGRAHVLIRPEQIGILPDDASSGGVPAVAGAVSYFGHDATVELAVQPDRTRVTARVMGTRAPDPGTTVRLSVSGPVIVFPVDGS</sequence>
<dbReference type="Proteomes" id="UP000198683">
    <property type="component" value="Unassembled WGS sequence"/>
</dbReference>
<dbReference type="GO" id="GO:0043190">
    <property type="term" value="C:ATP-binding cassette (ABC) transporter complex"/>
    <property type="evidence" value="ECO:0007669"/>
    <property type="project" value="InterPro"/>
</dbReference>
<dbReference type="PANTHER" id="PTHR42781">
    <property type="entry name" value="SPERMIDINE/PUTRESCINE IMPORT ATP-BINDING PROTEIN POTA"/>
    <property type="match status" value="1"/>
</dbReference>
<evidence type="ECO:0000256" key="4">
    <source>
        <dbReference type="ARBA" id="ARBA00022741"/>
    </source>
</evidence>
<dbReference type="SMART" id="SM00382">
    <property type="entry name" value="AAA"/>
    <property type="match status" value="1"/>
</dbReference>
<dbReference type="Pfam" id="PF00005">
    <property type="entry name" value="ABC_tran"/>
    <property type="match status" value="1"/>
</dbReference>